<dbReference type="PROSITE" id="PS50294">
    <property type="entry name" value="WD_REPEATS_REGION"/>
    <property type="match status" value="2"/>
</dbReference>
<evidence type="ECO:0000256" key="3">
    <source>
        <dbReference type="PROSITE-ProRule" id="PRU00221"/>
    </source>
</evidence>
<dbReference type="InterPro" id="IPR036322">
    <property type="entry name" value="WD40_repeat_dom_sf"/>
</dbReference>
<dbReference type="SUPFAM" id="SSF50998">
    <property type="entry name" value="Quinoprotein alcohol dehydrogenase-like"/>
    <property type="match status" value="1"/>
</dbReference>
<comment type="caution">
    <text evidence="4">The sequence shown here is derived from an EMBL/GenBank/DDBJ whole genome shotgun (WGS) entry which is preliminary data.</text>
</comment>
<evidence type="ECO:0008006" key="6">
    <source>
        <dbReference type="Google" id="ProtNLM"/>
    </source>
</evidence>
<dbReference type="Gene3D" id="2.130.10.10">
    <property type="entry name" value="YVTN repeat-like/Quinoprotein amine dehydrogenase"/>
    <property type="match status" value="3"/>
</dbReference>
<dbReference type="SMART" id="SM00320">
    <property type="entry name" value="WD40"/>
    <property type="match status" value="8"/>
</dbReference>
<feature type="repeat" description="WD" evidence="3">
    <location>
        <begin position="419"/>
        <end position="448"/>
    </location>
</feature>
<protein>
    <recommendedName>
        <fullName evidence="6">Anaphase-promoting complex subunit 4 WD40 domain-containing protein</fullName>
    </recommendedName>
</protein>
<name>A0A1R2AY16_9CILI</name>
<reference evidence="4 5" key="1">
    <citation type="submission" date="2016-11" db="EMBL/GenBank/DDBJ databases">
        <title>The macronuclear genome of Stentor coeruleus: a giant cell with tiny introns.</title>
        <authorList>
            <person name="Slabodnick M."/>
            <person name="Ruby J.G."/>
            <person name="Reiff S.B."/>
            <person name="Swart E.C."/>
            <person name="Gosai S."/>
            <person name="Prabakaran S."/>
            <person name="Witkowska E."/>
            <person name="Larue G.E."/>
            <person name="Fisher S."/>
            <person name="Freeman R.M."/>
            <person name="Gunawardena J."/>
            <person name="Chu W."/>
            <person name="Stover N.A."/>
            <person name="Gregory B.D."/>
            <person name="Nowacki M."/>
            <person name="Derisi J."/>
            <person name="Roy S.W."/>
            <person name="Marshall W.F."/>
            <person name="Sood P."/>
        </authorList>
    </citation>
    <scope>NUCLEOTIDE SEQUENCE [LARGE SCALE GENOMIC DNA]</scope>
    <source>
        <strain evidence="4">WM001</strain>
    </source>
</reference>
<dbReference type="PROSITE" id="PS00678">
    <property type="entry name" value="WD_REPEATS_1"/>
    <property type="match status" value="1"/>
</dbReference>
<dbReference type="Proteomes" id="UP000187209">
    <property type="component" value="Unassembled WGS sequence"/>
</dbReference>
<evidence type="ECO:0000313" key="5">
    <source>
        <dbReference type="Proteomes" id="UP000187209"/>
    </source>
</evidence>
<dbReference type="InterPro" id="IPR050630">
    <property type="entry name" value="WD_repeat_EMAP"/>
</dbReference>
<dbReference type="SUPFAM" id="SSF50978">
    <property type="entry name" value="WD40 repeat-like"/>
    <property type="match status" value="1"/>
</dbReference>
<evidence type="ECO:0000256" key="1">
    <source>
        <dbReference type="ARBA" id="ARBA00022574"/>
    </source>
</evidence>
<dbReference type="InterPro" id="IPR019775">
    <property type="entry name" value="WD40_repeat_CS"/>
</dbReference>
<dbReference type="AlphaFoldDB" id="A0A1R2AY16"/>
<dbReference type="PANTHER" id="PTHR13720">
    <property type="entry name" value="WD-40 REPEAT PROTEIN"/>
    <property type="match status" value="1"/>
</dbReference>
<evidence type="ECO:0000256" key="2">
    <source>
        <dbReference type="ARBA" id="ARBA00022737"/>
    </source>
</evidence>
<dbReference type="GO" id="GO:0005929">
    <property type="term" value="C:cilium"/>
    <property type="evidence" value="ECO:0007669"/>
    <property type="project" value="UniProtKB-ARBA"/>
</dbReference>
<feature type="repeat" description="WD" evidence="3">
    <location>
        <begin position="104"/>
        <end position="145"/>
    </location>
</feature>
<keyword evidence="1 3" id="KW-0853">WD repeat</keyword>
<keyword evidence="2" id="KW-0677">Repeat</keyword>
<evidence type="ECO:0000313" key="4">
    <source>
        <dbReference type="EMBL" id="OMJ69396.1"/>
    </source>
</evidence>
<dbReference type="InterPro" id="IPR015943">
    <property type="entry name" value="WD40/YVTN_repeat-like_dom_sf"/>
</dbReference>
<keyword evidence="5" id="KW-1185">Reference proteome</keyword>
<dbReference type="Pfam" id="PF00400">
    <property type="entry name" value="WD40"/>
    <property type="match status" value="3"/>
</dbReference>
<dbReference type="PANTHER" id="PTHR13720:SF53">
    <property type="entry name" value="ANAPHASE-PROMOTING COMPLEX SUBUNIT 4 WD40 DOMAIN-CONTAINING PROTEIN"/>
    <property type="match status" value="1"/>
</dbReference>
<organism evidence="4 5">
    <name type="scientific">Stentor coeruleus</name>
    <dbReference type="NCBI Taxonomy" id="5963"/>
    <lineage>
        <taxon>Eukaryota</taxon>
        <taxon>Sar</taxon>
        <taxon>Alveolata</taxon>
        <taxon>Ciliophora</taxon>
        <taxon>Postciliodesmatophora</taxon>
        <taxon>Heterotrichea</taxon>
        <taxon>Heterotrichida</taxon>
        <taxon>Stentoridae</taxon>
        <taxon>Stentor</taxon>
    </lineage>
</organism>
<proteinExistence type="predicted"/>
<dbReference type="PROSITE" id="PS50082">
    <property type="entry name" value="WD_REPEATS_2"/>
    <property type="match status" value="3"/>
</dbReference>
<gene>
    <name evidence="4" type="ORF">SteCoe_32899</name>
</gene>
<accession>A0A1R2AY16</accession>
<feature type="repeat" description="WD" evidence="3">
    <location>
        <begin position="586"/>
        <end position="622"/>
    </location>
</feature>
<dbReference type="EMBL" id="MPUH01001204">
    <property type="protein sequence ID" value="OMJ69396.1"/>
    <property type="molecule type" value="Genomic_DNA"/>
</dbReference>
<dbReference type="OrthoDB" id="10264376at2759"/>
<sequence>MSADLLELEHVFGYSGKFQSTVHYHPTEPTMIIYTIGSLIVIEDINNKHSQWFLKGHDNDVTSISISNNGYLIASGQVGSQFHKHHEAPVIMWNYQTKAPITQFGGLVGKIIKVEFSRDSAYLSALTEDGRLIVWDCRDGSSIYNRRGEFPITSFAWGAVTELNQGLRGANKHNSYTLAACYPGQVVVNSFDYEIASMSYKITTAACQLPSAGMSRVYTCAACDTAGAYYFAGTNSGEIIIFNIQNRVFRASIPLSSNGILCILEVGGYLYVGSGDGKIKKLVGGDNKWSIVAEAQLPGKVVSLSYGRNEIISGTSLGCIFRLMPGDLTNTLHSESPIGAVRDVSFGLRSDMFLVIDAAGFARIWDSSDYTVILRVGPTNRIEGFSCAVGEDGCVLTGWKDGYIRCYDPQSSTLRWEIPNAHKGAVSALFINSNYILSGGEDGALRVWARMSHQLLVQFTDNKRTLTRVFPDLKLTNLIHSSGIDRIINTYDLKLERRVVHHEIGSGNILDMTQRKDNELELITCGVGNAILFWDCDEANPVQHIPLRVSIISIEVSPSGKFLAAGSEMGELFIFEVGTNNLISQGAVHSSKINRLRWSPDQKQIVTVSDDCSIALWNFYGQ</sequence>
<dbReference type="InterPro" id="IPR001680">
    <property type="entry name" value="WD40_rpt"/>
</dbReference>
<dbReference type="InterPro" id="IPR011047">
    <property type="entry name" value="Quinoprotein_ADH-like_sf"/>
</dbReference>